<accession>A0A2L1KFF5</accession>
<dbReference type="EMBL" id="MF344569">
    <property type="protein sequence ID" value="AVE21068.1"/>
    <property type="molecule type" value="Genomic_DNA"/>
</dbReference>
<organism evidence="1">
    <name type="scientific">Pseudomonas aeruginosa</name>
    <dbReference type="NCBI Taxonomy" id="287"/>
    <lineage>
        <taxon>Bacteria</taxon>
        <taxon>Pseudomonadati</taxon>
        <taxon>Pseudomonadota</taxon>
        <taxon>Gammaproteobacteria</taxon>
        <taxon>Pseudomonadales</taxon>
        <taxon>Pseudomonadaceae</taxon>
        <taxon>Pseudomonas</taxon>
    </lineage>
</organism>
<protein>
    <submittedName>
        <fullName evidence="1">Uncharacterized protein</fullName>
    </submittedName>
</protein>
<reference evidence="1" key="1">
    <citation type="submission" date="2017-06" db="EMBL/GenBank/DDBJ databases">
        <title>Complete sequence of p12939-PER from clinical Pseudomonas aeruginosa.</title>
        <authorList>
            <person name="Yuan M."/>
            <person name="Feng J."/>
            <person name="Zhan Z."/>
            <person name="Jiang X."/>
            <person name="Zhang D."/>
            <person name="Chen X."/>
            <person name="Zhao X."/>
            <person name="Che J."/>
            <person name="Lu J."/>
            <person name="Xu J."/>
            <person name="Li J."/>
            <person name="Zhou D."/>
        </authorList>
    </citation>
    <scope>NUCLEOTIDE SEQUENCE</scope>
    <source>
        <plasmid evidence="1">p12939-PER</plasmid>
    </source>
</reference>
<geneLocation type="plasmid" evidence="1">
    <name>p12939-PER</name>
</geneLocation>
<keyword evidence="1" id="KW-0614">Plasmid</keyword>
<evidence type="ECO:0000313" key="1">
    <source>
        <dbReference type="EMBL" id="AVE21068.1"/>
    </source>
</evidence>
<name>A0A2L1KFF5_PSEAI</name>
<dbReference type="AlphaFoldDB" id="A0A2L1KFF5"/>
<proteinExistence type="predicted"/>
<sequence length="66" mass="7058">MVMRVLMTDTQSLSVVGENGSPWAGFSAAIAAVVISIDDVEINQAALCLFLAAVIWRSSEGWFPSK</sequence>